<dbReference type="EMBL" id="KZ302147">
    <property type="protein sequence ID" value="PFH46926.1"/>
    <property type="molecule type" value="Genomic_DNA"/>
</dbReference>
<protein>
    <submittedName>
        <fullName evidence="6">Copper radical oxidase</fullName>
    </submittedName>
</protein>
<name>A0A2A9NGN0_9AGAR</name>
<feature type="domain" description="Galactose oxidase-like Early set" evidence="5">
    <location>
        <begin position="442"/>
        <end position="541"/>
    </location>
</feature>
<dbReference type="InterPro" id="IPR011043">
    <property type="entry name" value="Gal_Oxase/kelch_b-propeller"/>
</dbReference>
<dbReference type="PANTHER" id="PTHR32208:SF96">
    <property type="entry name" value="GLYOXAL OXIDASE"/>
    <property type="match status" value="1"/>
</dbReference>
<evidence type="ECO:0000256" key="2">
    <source>
        <dbReference type="SAM" id="MobiDB-lite"/>
    </source>
</evidence>
<dbReference type="OrthoDB" id="2019572at2759"/>
<dbReference type="Gene3D" id="2.60.40.10">
    <property type="entry name" value="Immunoglobulins"/>
    <property type="match status" value="1"/>
</dbReference>
<evidence type="ECO:0000259" key="5">
    <source>
        <dbReference type="Pfam" id="PF09118"/>
    </source>
</evidence>
<dbReference type="Gene3D" id="2.130.10.80">
    <property type="entry name" value="Galactose oxidase/kelch, beta-propeller"/>
    <property type="match status" value="1"/>
</dbReference>
<feature type="signal peptide" evidence="3">
    <location>
        <begin position="1"/>
        <end position="15"/>
    </location>
</feature>
<evidence type="ECO:0000313" key="6">
    <source>
        <dbReference type="EMBL" id="PFH46926.1"/>
    </source>
</evidence>
<evidence type="ECO:0000256" key="3">
    <source>
        <dbReference type="SAM" id="SignalP"/>
    </source>
</evidence>
<feature type="compositionally biased region" description="Polar residues" evidence="2">
    <location>
        <begin position="279"/>
        <end position="299"/>
    </location>
</feature>
<feature type="chain" id="PRO_5012744323" evidence="3">
    <location>
        <begin position="16"/>
        <end position="556"/>
    </location>
</feature>
<gene>
    <name evidence="6" type="ORF">AMATHDRAFT_82381</name>
</gene>
<dbReference type="PANTHER" id="PTHR32208">
    <property type="entry name" value="SECRETED PROTEIN-RELATED"/>
    <property type="match status" value="1"/>
</dbReference>
<dbReference type="Pfam" id="PF09118">
    <property type="entry name" value="GO-like_E_set"/>
    <property type="match status" value="1"/>
</dbReference>
<dbReference type="InterPro" id="IPR013783">
    <property type="entry name" value="Ig-like_fold"/>
</dbReference>
<evidence type="ECO:0000313" key="7">
    <source>
        <dbReference type="Proteomes" id="UP000242287"/>
    </source>
</evidence>
<keyword evidence="7" id="KW-1185">Reference proteome</keyword>
<dbReference type="InterPro" id="IPR014756">
    <property type="entry name" value="Ig_E-set"/>
</dbReference>
<sequence>MWILLASLLVSPALGRPTANGLGWHFVQNGTSGVLALEAMVVSPTLAIIFDRPTNDPLTINGHPAWGALWNFETNTARAIDVVSDSFCASGSFLSNGTMLSVGGQIPGVNFAYNGTTGLRFFEPCDDPTGNTCQLFEDMENLHLEVPRWYPSALRIPDGSLMIIGGMEIPSNFSNYLPQNSIEFFPPKDGGVPRYLPLLERTVPINLFPRGITLPDGRIYILANNQSIIYDIETDTEIRLPDLPNGVRNSNPYDGTIVLLPLSPPHYIPEVLACGGSASDDQVPSQTLNSQDPASDQCSRLTLTPEGIERGWEVERMLEPRIMPELVVLPNGQVVIVNGGQTGYAAFGSLNDTIDNKLSNADHPALTPSMYNPDAPLGQRISNQDMPTTDIPRMYHSTATLTPMGNIMIAGSNPNAMIVSTGKFPSELRVEYLNPPYMTVERPALLKVPKKIGFHEIFTVGVSIPDGLDTSSIKVALMDLGFSSHAFRASARLVYMDTHLSQDKTRLTIMSPPNNRVYPPGPAFIYLTVDDVTSSGVQVMVGSGASPPVPDQGIQI</sequence>
<feature type="domain" description="Glyoxal oxidase N-terminal" evidence="4">
    <location>
        <begin position="67"/>
        <end position="437"/>
    </location>
</feature>
<evidence type="ECO:0000259" key="4">
    <source>
        <dbReference type="Pfam" id="PF07250"/>
    </source>
</evidence>
<dbReference type="InterPro" id="IPR015202">
    <property type="entry name" value="GO-like_E_set"/>
</dbReference>
<evidence type="ECO:0000256" key="1">
    <source>
        <dbReference type="ARBA" id="ARBA00022729"/>
    </source>
</evidence>
<dbReference type="SUPFAM" id="SSF81296">
    <property type="entry name" value="E set domains"/>
    <property type="match status" value="1"/>
</dbReference>
<feature type="region of interest" description="Disordered" evidence="2">
    <location>
        <begin position="278"/>
        <end position="299"/>
    </location>
</feature>
<organism evidence="6 7">
    <name type="scientific">Amanita thiersii Skay4041</name>
    <dbReference type="NCBI Taxonomy" id="703135"/>
    <lineage>
        <taxon>Eukaryota</taxon>
        <taxon>Fungi</taxon>
        <taxon>Dikarya</taxon>
        <taxon>Basidiomycota</taxon>
        <taxon>Agaricomycotina</taxon>
        <taxon>Agaricomycetes</taxon>
        <taxon>Agaricomycetidae</taxon>
        <taxon>Agaricales</taxon>
        <taxon>Pluteineae</taxon>
        <taxon>Amanitaceae</taxon>
        <taxon>Amanita</taxon>
    </lineage>
</organism>
<reference evidence="6 7" key="1">
    <citation type="submission" date="2014-02" db="EMBL/GenBank/DDBJ databases">
        <title>Transposable element dynamics among asymbiotic and ectomycorrhizal Amanita fungi.</title>
        <authorList>
            <consortium name="DOE Joint Genome Institute"/>
            <person name="Hess J."/>
            <person name="Skrede I."/>
            <person name="Wolfe B."/>
            <person name="LaButti K."/>
            <person name="Ohm R.A."/>
            <person name="Grigoriev I.V."/>
            <person name="Pringle A."/>
        </authorList>
    </citation>
    <scope>NUCLEOTIDE SEQUENCE [LARGE SCALE GENOMIC DNA]</scope>
    <source>
        <strain evidence="6 7">SKay4041</strain>
    </source>
</reference>
<dbReference type="Proteomes" id="UP000242287">
    <property type="component" value="Unassembled WGS sequence"/>
</dbReference>
<dbReference type="AlphaFoldDB" id="A0A2A9NGN0"/>
<proteinExistence type="predicted"/>
<dbReference type="InterPro" id="IPR037293">
    <property type="entry name" value="Gal_Oxidase_central_sf"/>
</dbReference>
<dbReference type="InterPro" id="IPR009880">
    <property type="entry name" value="Glyoxal_oxidase_N"/>
</dbReference>
<dbReference type="STRING" id="703135.A0A2A9NGN0"/>
<keyword evidence="1 3" id="KW-0732">Signal</keyword>
<accession>A0A2A9NGN0</accession>
<dbReference type="CDD" id="cd02851">
    <property type="entry name" value="E_set_GO_C"/>
    <property type="match status" value="1"/>
</dbReference>
<dbReference type="Pfam" id="PF07250">
    <property type="entry name" value="Glyoxal_oxid_N"/>
    <property type="match status" value="1"/>
</dbReference>
<dbReference type="SUPFAM" id="SSF50965">
    <property type="entry name" value="Galactose oxidase, central domain"/>
    <property type="match status" value="1"/>
</dbReference>